<evidence type="ECO:0000256" key="2">
    <source>
        <dbReference type="ARBA" id="ARBA00022771"/>
    </source>
</evidence>
<dbReference type="InterPro" id="IPR001487">
    <property type="entry name" value="Bromodomain"/>
</dbReference>
<dbReference type="PROSITE" id="PS00518">
    <property type="entry name" value="ZF_RING_1"/>
    <property type="match status" value="1"/>
</dbReference>
<dbReference type="GO" id="GO:0008270">
    <property type="term" value="F:zinc ion binding"/>
    <property type="evidence" value="ECO:0007669"/>
    <property type="project" value="UniProtKB-KW"/>
</dbReference>
<dbReference type="RefSeq" id="XP_037156446.1">
    <property type="nucleotide sequence ID" value="XM_037299110.1"/>
</dbReference>
<dbReference type="InterPro" id="IPR036427">
    <property type="entry name" value="Bromodomain-like_sf"/>
</dbReference>
<dbReference type="Proteomes" id="UP000593566">
    <property type="component" value="Unassembled WGS sequence"/>
</dbReference>
<dbReference type="PROSITE" id="PS50089">
    <property type="entry name" value="ZF_RING_2"/>
    <property type="match status" value="1"/>
</dbReference>
<dbReference type="GO" id="GO:0006325">
    <property type="term" value="P:chromatin organization"/>
    <property type="evidence" value="ECO:0007669"/>
    <property type="project" value="UniProtKB-ARBA"/>
</dbReference>
<dbReference type="EMBL" id="JACCJB010000004">
    <property type="protein sequence ID" value="KAF6228512.1"/>
    <property type="molecule type" value="Genomic_DNA"/>
</dbReference>
<evidence type="ECO:0000259" key="7">
    <source>
        <dbReference type="PROSITE" id="PS50089"/>
    </source>
</evidence>
<comment type="caution">
    <text evidence="8">The sequence shown here is derived from an EMBL/GenBank/DDBJ whole genome shotgun (WGS) entry which is preliminary data.</text>
</comment>
<dbReference type="SMART" id="SM00297">
    <property type="entry name" value="BROMO"/>
    <property type="match status" value="1"/>
</dbReference>
<feature type="domain" description="RING-type" evidence="7">
    <location>
        <begin position="212"/>
        <end position="257"/>
    </location>
</feature>
<feature type="compositionally biased region" description="Polar residues" evidence="6">
    <location>
        <begin position="137"/>
        <end position="157"/>
    </location>
</feature>
<evidence type="ECO:0000256" key="1">
    <source>
        <dbReference type="ARBA" id="ARBA00022723"/>
    </source>
</evidence>
<evidence type="ECO:0000313" key="8">
    <source>
        <dbReference type="EMBL" id="KAF6228512.1"/>
    </source>
</evidence>
<feature type="region of interest" description="Disordered" evidence="6">
    <location>
        <begin position="414"/>
        <end position="457"/>
    </location>
</feature>
<dbReference type="Gene3D" id="1.20.920.10">
    <property type="entry name" value="Bromodomain-like"/>
    <property type="match status" value="1"/>
</dbReference>
<feature type="compositionally biased region" description="Low complexity" evidence="6">
    <location>
        <begin position="86"/>
        <end position="100"/>
    </location>
</feature>
<proteinExistence type="predicted"/>
<evidence type="ECO:0000256" key="6">
    <source>
        <dbReference type="SAM" id="MobiDB-lite"/>
    </source>
</evidence>
<accession>A0A8H6CS12</accession>
<dbReference type="InterPro" id="IPR018957">
    <property type="entry name" value="Znf_C3HC4_RING-type"/>
</dbReference>
<feature type="compositionally biased region" description="Polar residues" evidence="6">
    <location>
        <begin position="108"/>
        <end position="117"/>
    </location>
</feature>
<protein>
    <recommendedName>
        <fullName evidence="7">RING-type domain-containing protein</fullName>
    </recommendedName>
</protein>
<dbReference type="Gene3D" id="3.30.40.10">
    <property type="entry name" value="Zinc/RING finger domain, C3HC4 (zinc finger)"/>
    <property type="match status" value="1"/>
</dbReference>
<organism evidence="8 9">
    <name type="scientific">Letharia lupina</name>
    <dbReference type="NCBI Taxonomy" id="560253"/>
    <lineage>
        <taxon>Eukaryota</taxon>
        <taxon>Fungi</taxon>
        <taxon>Dikarya</taxon>
        <taxon>Ascomycota</taxon>
        <taxon>Pezizomycotina</taxon>
        <taxon>Lecanoromycetes</taxon>
        <taxon>OSLEUM clade</taxon>
        <taxon>Lecanoromycetidae</taxon>
        <taxon>Lecanorales</taxon>
        <taxon>Lecanorineae</taxon>
        <taxon>Parmeliaceae</taxon>
        <taxon>Letharia</taxon>
    </lineage>
</organism>
<keyword evidence="4" id="KW-0103">Bromodomain</keyword>
<dbReference type="AlphaFoldDB" id="A0A8H6CS12"/>
<dbReference type="InterPro" id="IPR017907">
    <property type="entry name" value="Znf_RING_CS"/>
</dbReference>
<dbReference type="SMART" id="SM00184">
    <property type="entry name" value="RING"/>
    <property type="match status" value="1"/>
</dbReference>
<dbReference type="SUPFAM" id="SSF47370">
    <property type="entry name" value="Bromodomain"/>
    <property type="match status" value="1"/>
</dbReference>
<feature type="compositionally biased region" description="Basic residues" evidence="6">
    <location>
        <begin position="415"/>
        <end position="424"/>
    </location>
</feature>
<dbReference type="Pfam" id="PF00097">
    <property type="entry name" value="zf-C3HC4"/>
    <property type="match status" value="1"/>
</dbReference>
<keyword evidence="2 5" id="KW-0863">Zinc-finger</keyword>
<evidence type="ECO:0000313" key="9">
    <source>
        <dbReference type="Proteomes" id="UP000593566"/>
    </source>
</evidence>
<keyword evidence="3" id="KW-0862">Zinc</keyword>
<reference evidence="8 9" key="1">
    <citation type="journal article" date="2020" name="Genomics">
        <title>Complete, high-quality genomes from long-read metagenomic sequencing of two wolf lichen thalli reveals enigmatic genome architecture.</title>
        <authorList>
            <person name="McKenzie S.K."/>
            <person name="Walston R.F."/>
            <person name="Allen J.L."/>
        </authorList>
    </citation>
    <scope>NUCLEOTIDE SEQUENCE [LARGE SCALE GENOMIC DNA]</scope>
    <source>
        <strain evidence="8">WasteWater1</strain>
    </source>
</reference>
<dbReference type="InterPro" id="IPR001841">
    <property type="entry name" value="Znf_RING"/>
</dbReference>
<keyword evidence="1" id="KW-0479">Metal-binding</keyword>
<dbReference type="InterPro" id="IPR013083">
    <property type="entry name" value="Znf_RING/FYVE/PHD"/>
</dbReference>
<gene>
    <name evidence="8" type="ORF">HO133_008242</name>
</gene>
<name>A0A8H6CS12_9LECA</name>
<feature type="compositionally biased region" description="Low complexity" evidence="6">
    <location>
        <begin position="425"/>
        <end position="440"/>
    </location>
</feature>
<dbReference type="CDD" id="cd04369">
    <property type="entry name" value="Bromodomain"/>
    <property type="match status" value="1"/>
</dbReference>
<dbReference type="GeneID" id="59336639"/>
<evidence type="ECO:0000256" key="5">
    <source>
        <dbReference type="PROSITE-ProRule" id="PRU00175"/>
    </source>
</evidence>
<evidence type="ECO:0000256" key="3">
    <source>
        <dbReference type="ARBA" id="ARBA00022833"/>
    </source>
</evidence>
<sequence>MDDKVVIDCICPSVLTVTISGAAHSVTIATDAIRISGPGGGAAYNLDSLPLIYDAATLGGKLNICDGDGKLVYCWRSSITPQSMPSASIQARADSSSSSSLGPAPRTEMTQPDSSLVSAPAIQPRKRRSTSVRTDDTSCMSTAPSAATLTPSGNFSSDRSDAQHSIYDDTIEEARQKSEGPVNEELVVRFGRHLQELKRKHKWAKLREYTLCQQCGDAPNEPVVTNCLHVFCSECLTHLHFKLAEQDMDGVACPKCDETITETQPCKGLKELRQGVLREAGHHVGRKDDREIGKGYIDLEDEDTDPPASRFTVAQKEFLVKSINSLMRHRYGECFRNSLSPTSELIDLSTMRSKIQDGLYSSIEALRADFDRMEQTYPPGDAYHHIRTEQARSLRTVFETCMGEYPGNCEDLAPRKKAKARKPKAPSAGTTARAEASSRPRAAKTAMQGKRYPRDHW</sequence>
<feature type="region of interest" description="Disordered" evidence="6">
    <location>
        <begin position="85"/>
        <end position="161"/>
    </location>
</feature>
<dbReference type="SUPFAM" id="SSF57850">
    <property type="entry name" value="RING/U-box"/>
    <property type="match status" value="1"/>
</dbReference>
<evidence type="ECO:0000256" key="4">
    <source>
        <dbReference type="ARBA" id="ARBA00023117"/>
    </source>
</evidence>
<keyword evidence="9" id="KW-1185">Reference proteome</keyword>